<dbReference type="InterPro" id="IPR036390">
    <property type="entry name" value="WH_DNA-bd_sf"/>
</dbReference>
<keyword evidence="1 7" id="KW-0489">Methyltransferase</keyword>
<feature type="domain" description="O-methyltransferase dimerisation" evidence="6">
    <location>
        <begin position="54"/>
        <end position="129"/>
    </location>
</feature>
<dbReference type="PANTHER" id="PTHR43712">
    <property type="entry name" value="PUTATIVE (AFU_ORTHOLOGUE AFUA_4G14580)-RELATED"/>
    <property type="match status" value="1"/>
</dbReference>
<dbReference type="Gene3D" id="1.10.287.1350">
    <property type="match status" value="1"/>
</dbReference>
<dbReference type="PROSITE" id="PS51683">
    <property type="entry name" value="SAM_OMT_II"/>
    <property type="match status" value="1"/>
</dbReference>
<dbReference type="InterPro" id="IPR016461">
    <property type="entry name" value="COMT-like"/>
</dbReference>
<dbReference type="Gene3D" id="3.40.50.150">
    <property type="entry name" value="Vaccinia Virus protein VP39"/>
    <property type="match status" value="1"/>
</dbReference>
<proteinExistence type="predicted"/>
<dbReference type="InterPro" id="IPR036388">
    <property type="entry name" value="WH-like_DNA-bd_sf"/>
</dbReference>
<accession>A0A840AFH7</accession>
<evidence type="ECO:0000256" key="1">
    <source>
        <dbReference type="ARBA" id="ARBA00022603"/>
    </source>
</evidence>
<dbReference type="RefSeq" id="WP_184384051.1">
    <property type="nucleotide sequence ID" value="NZ_JACIDJ010000003.1"/>
</dbReference>
<dbReference type="Gene3D" id="1.10.10.10">
    <property type="entry name" value="Winged helix-like DNA-binding domain superfamily/Winged helix DNA-binding domain"/>
    <property type="match status" value="1"/>
</dbReference>
<evidence type="ECO:0000256" key="2">
    <source>
        <dbReference type="ARBA" id="ARBA00022679"/>
    </source>
</evidence>
<protein>
    <submittedName>
        <fullName evidence="7">Demethylspheroidene O-methyltransferase</fullName>
        <ecNumber evidence="7">2.1.1.210</ecNumber>
    </submittedName>
</protein>
<keyword evidence="2 7" id="KW-0808">Transferase</keyword>
<dbReference type="PIRSF" id="PIRSF005739">
    <property type="entry name" value="O-mtase"/>
    <property type="match status" value="1"/>
</dbReference>
<reference evidence="7 8" key="1">
    <citation type="submission" date="2020-08" db="EMBL/GenBank/DDBJ databases">
        <title>Genomic Encyclopedia of Type Strains, Phase IV (KMG-IV): sequencing the most valuable type-strain genomes for metagenomic binning, comparative biology and taxonomic classification.</title>
        <authorList>
            <person name="Goeker M."/>
        </authorList>
    </citation>
    <scope>NUCLEOTIDE SEQUENCE [LARGE SCALE GENOMIC DNA]</scope>
    <source>
        <strain evidence="7 8">DSM 19979</strain>
    </source>
</reference>
<gene>
    <name evidence="7" type="ORF">GGQ83_002298</name>
</gene>
<evidence type="ECO:0000256" key="3">
    <source>
        <dbReference type="ARBA" id="ARBA00022691"/>
    </source>
</evidence>
<comment type="caution">
    <text evidence="7">The sequence shown here is derived from an EMBL/GenBank/DDBJ whole genome shotgun (WGS) entry which is preliminary data.</text>
</comment>
<sequence length="380" mass="40258">MSDQVAEAPLALSLRDRFLAFRDRMVSSPRFRAWAARFPLTRPLARRRARALFDLNAGFVYSQILTACVRLRVFDALREGPRSIAYLAVKLSLSTEATLRLMEAAAALDLVEARGGGRYGLGSLGAALVDNAGVVAMVEHHAMLYADLADPVALLRSPRGGTKLAAYWAYAGNDGAASLDLGAVGEYSALMAASQPMIAAEILGAYPLARHRCLMDVGGGEGAFLSAAGHSAPKLSLMLFDLPAVAERARARLAAEGLADRATTHGGSFHTDALPEGADVISLVRVVHDHDDDAAAGILARAHAALPQGGTLLLAEPMSGTPGAEPIGEAYFGFYLLAMGRGRPRRMEELQHMLATAGFSTSRPVRTRTPMLTSLLVATK</sequence>
<name>A0A840AFH7_9PROT</name>
<dbReference type="SUPFAM" id="SSF46785">
    <property type="entry name" value="Winged helix' DNA-binding domain"/>
    <property type="match status" value="1"/>
</dbReference>
<dbReference type="InterPro" id="IPR012967">
    <property type="entry name" value="COMT_dimerisation"/>
</dbReference>
<evidence type="ECO:0000259" key="5">
    <source>
        <dbReference type="Pfam" id="PF00891"/>
    </source>
</evidence>
<dbReference type="GO" id="GO:0043803">
    <property type="term" value="F:hydroxyneurosporene-O-methyltransferase activity"/>
    <property type="evidence" value="ECO:0007669"/>
    <property type="project" value="UniProtKB-EC"/>
</dbReference>
<evidence type="ECO:0000313" key="7">
    <source>
        <dbReference type="EMBL" id="MBB3898855.1"/>
    </source>
</evidence>
<dbReference type="Pfam" id="PF08100">
    <property type="entry name" value="Dimerisation"/>
    <property type="match status" value="1"/>
</dbReference>
<dbReference type="InterPro" id="IPR029063">
    <property type="entry name" value="SAM-dependent_MTases_sf"/>
</dbReference>
<feature type="active site" description="Proton acceptor" evidence="4">
    <location>
        <position position="288"/>
    </location>
</feature>
<dbReference type="AlphaFoldDB" id="A0A840AFH7"/>
<keyword evidence="3" id="KW-0949">S-adenosyl-L-methionine</keyword>
<dbReference type="SUPFAM" id="SSF53335">
    <property type="entry name" value="S-adenosyl-L-methionine-dependent methyltransferases"/>
    <property type="match status" value="1"/>
</dbReference>
<feature type="domain" description="O-methyltransferase C-terminal" evidence="5">
    <location>
        <begin position="186"/>
        <end position="360"/>
    </location>
</feature>
<dbReference type="GO" id="GO:0032259">
    <property type="term" value="P:methylation"/>
    <property type="evidence" value="ECO:0007669"/>
    <property type="project" value="UniProtKB-KW"/>
</dbReference>
<evidence type="ECO:0000259" key="6">
    <source>
        <dbReference type="Pfam" id="PF08100"/>
    </source>
</evidence>
<dbReference type="InterPro" id="IPR001077">
    <property type="entry name" value="COMT_C"/>
</dbReference>
<dbReference type="Pfam" id="PF00891">
    <property type="entry name" value="Methyltransf_2"/>
    <property type="match status" value="1"/>
</dbReference>
<organism evidence="7 8">
    <name type="scientific">Roseococcus suduntuyensis</name>
    <dbReference type="NCBI Taxonomy" id="455361"/>
    <lineage>
        <taxon>Bacteria</taxon>
        <taxon>Pseudomonadati</taxon>
        <taxon>Pseudomonadota</taxon>
        <taxon>Alphaproteobacteria</taxon>
        <taxon>Acetobacterales</taxon>
        <taxon>Roseomonadaceae</taxon>
        <taxon>Roseococcus</taxon>
    </lineage>
</organism>
<evidence type="ECO:0000313" key="8">
    <source>
        <dbReference type="Proteomes" id="UP000553193"/>
    </source>
</evidence>
<keyword evidence="8" id="KW-1185">Reference proteome</keyword>
<dbReference type="PANTHER" id="PTHR43712:SF2">
    <property type="entry name" value="O-METHYLTRANSFERASE CICE"/>
    <property type="match status" value="1"/>
</dbReference>
<dbReference type="EC" id="2.1.1.210" evidence="7"/>
<dbReference type="Proteomes" id="UP000553193">
    <property type="component" value="Unassembled WGS sequence"/>
</dbReference>
<dbReference type="GO" id="GO:0008171">
    <property type="term" value="F:O-methyltransferase activity"/>
    <property type="evidence" value="ECO:0007669"/>
    <property type="project" value="InterPro"/>
</dbReference>
<dbReference type="GO" id="GO:0046983">
    <property type="term" value="F:protein dimerization activity"/>
    <property type="evidence" value="ECO:0007669"/>
    <property type="project" value="InterPro"/>
</dbReference>
<dbReference type="EMBL" id="JACIDJ010000003">
    <property type="protein sequence ID" value="MBB3898855.1"/>
    <property type="molecule type" value="Genomic_DNA"/>
</dbReference>
<evidence type="ECO:0000256" key="4">
    <source>
        <dbReference type="PIRSR" id="PIRSR005739-1"/>
    </source>
</evidence>